<feature type="compositionally biased region" description="Low complexity" evidence="1">
    <location>
        <begin position="179"/>
        <end position="205"/>
    </location>
</feature>
<feature type="region of interest" description="Disordered" evidence="1">
    <location>
        <begin position="163"/>
        <end position="213"/>
    </location>
</feature>
<protein>
    <submittedName>
        <fullName evidence="2">Uncharacterized protein</fullName>
    </submittedName>
</protein>
<organism evidence="2 3">
    <name type="scientific">Cercophora samala</name>
    <dbReference type="NCBI Taxonomy" id="330535"/>
    <lineage>
        <taxon>Eukaryota</taxon>
        <taxon>Fungi</taxon>
        <taxon>Dikarya</taxon>
        <taxon>Ascomycota</taxon>
        <taxon>Pezizomycotina</taxon>
        <taxon>Sordariomycetes</taxon>
        <taxon>Sordariomycetidae</taxon>
        <taxon>Sordariales</taxon>
        <taxon>Lasiosphaeriaceae</taxon>
        <taxon>Cercophora</taxon>
    </lineage>
</organism>
<dbReference type="EMBL" id="JAULSY010000166">
    <property type="protein sequence ID" value="KAK0660440.1"/>
    <property type="molecule type" value="Genomic_DNA"/>
</dbReference>
<dbReference type="AlphaFoldDB" id="A0AA40D2C5"/>
<keyword evidence="3" id="KW-1185">Reference proteome</keyword>
<reference evidence="2" key="1">
    <citation type="submission" date="2023-06" db="EMBL/GenBank/DDBJ databases">
        <title>Genome-scale phylogeny and comparative genomics of the fungal order Sordariales.</title>
        <authorList>
            <consortium name="Lawrence Berkeley National Laboratory"/>
            <person name="Hensen N."/>
            <person name="Bonometti L."/>
            <person name="Westerberg I."/>
            <person name="Brannstrom I.O."/>
            <person name="Guillou S."/>
            <person name="Cros-Aarteil S."/>
            <person name="Calhoun S."/>
            <person name="Haridas S."/>
            <person name="Kuo A."/>
            <person name="Mondo S."/>
            <person name="Pangilinan J."/>
            <person name="Riley R."/>
            <person name="Labutti K."/>
            <person name="Andreopoulos B."/>
            <person name="Lipzen A."/>
            <person name="Chen C."/>
            <person name="Yanf M."/>
            <person name="Daum C."/>
            <person name="Ng V."/>
            <person name="Clum A."/>
            <person name="Steindorff A."/>
            <person name="Ohm R."/>
            <person name="Martin F."/>
            <person name="Silar P."/>
            <person name="Natvig D."/>
            <person name="Lalanne C."/>
            <person name="Gautier V."/>
            <person name="Ament-Velasquez S.L."/>
            <person name="Kruys A."/>
            <person name="Hutchinson M.I."/>
            <person name="Powell A.J."/>
            <person name="Barry K."/>
            <person name="Miller A.N."/>
            <person name="Grigoriev I.V."/>
            <person name="Debuchy R."/>
            <person name="Gladieux P."/>
            <person name="Thoren M.H."/>
            <person name="Johannesson H."/>
        </authorList>
    </citation>
    <scope>NUCLEOTIDE SEQUENCE</scope>
    <source>
        <strain evidence="2">CBS 307.81</strain>
    </source>
</reference>
<comment type="caution">
    <text evidence="2">The sequence shown here is derived from an EMBL/GenBank/DDBJ whole genome shotgun (WGS) entry which is preliminary data.</text>
</comment>
<evidence type="ECO:0000313" key="3">
    <source>
        <dbReference type="Proteomes" id="UP001174997"/>
    </source>
</evidence>
<proteinExistence type="predicted"/>
<name>A0AA40D2C5_9PEZI</name>
<dbReference type="Proteomes" id="UP001174997">
    <property type="component" value="Unassembled WGS sequence"/>
</dbReference>
<gene>
    <name evidence="2" type="ORF">QBC41DRAFT_330942</name>
</gene>
<sequence length="213" mass="23625">MIHSKGASAAFQRKPKIFNIEKVPSKPLFHDFGKCFGDFLFKIPIAIDALMAQQRRGQTNTQLAQHVGRMYLRGKCNSRKPDSDSDDEDNHPEGIYEDFALHYAKCLNKRVGRALTFYRKIHGFPARSTDLPYNPRARKSTTLAKETIFCAGIQVLTPAAQLGVGKAPHSTSKKKYPESDSSPTSTTSYPLSKTSTISGGITGKTNMPLRCRS</sequence>
<evidence type="ECO:0000313" key="2">
    <source>
        <dbReference type="EMBL" id="KAK0660440.1"/>
    </source>
</evidence>
<accession>A0AA40D2C5</accession>
<evidence type="ECO:0000256" key="1">
    <source>
        <dbReference type="SAM" id="MobiDB-lite"/>
    </source>
</evidence>